<evidence type="ECO:0000313" key="1">
    <source>
        <dbReference type="EMBL" id="NID09131.1"/>
    </source>
</evidence>
<proteinExistence type="predicted"/>
<organism evidence="1 2">
    <name type="scientific">Fibrivirga algicola</name>
    <dbReference type="NCBI Taxonomy" id="2950420"/>
    <lineage>
        <taxon>Bacteria</taxon>
        <taxon>Pseudomonadati</taxon>
        <taxon>Bacteroidota</taxon>
        <taxon>Cytophagia</taxon>
        <taxon>Cytophagales</taxon>
        <taxon>Spirosomataceae</taxon>
        <taxon>Fibrivirga</taxon>
    </lineage>
</organism>
<dbReference type="InterPro" id="IPR032274">
    <property type="entry name" value="DUF4835"/>
</dbReference>
<dbReference type="Pfam" id="PF16119">
    <property type="entry name" value="DUF4835"/>
    <property type="match status" value="1"/>
</dbReference>
<name>A0ABX0QA79_9BACT</name>
<gene>
    <name evidence="1" type="ORF">F7231_03020</name>
</gene>
<dbReference type="Proteomes" id="UP000606008">
    <property type="component" value="Unassembled WGS sequence"/>
</dbReference>
<evidence type="ECO:0000313" key="2">
    <source>
        <dbReference type="Proteomes" id="UP000606008"/>
    </source>
</evidence>
<protein>
    <submittedName>
        <fullName evidence="1">DUF4835 family protein</fullName>
    </submittedName>
</protein>
<sequence length="307" mass="35271">MRLTMTRIVLLISFVLFTIGPVWAQELNCTVTLNTDQLAAAQKTDLTYFNQLKSVISEFMNNRRWSTDQFTPAEKINCTLTINLIQSTAVGVFRGNAQLSVTRPVYGTNYQTTTLSFVDRNFDFSWLPSQPFFYRENQYSDELTHALAFYANVILAVDYDSFSRQGGNVYVQRAFQLVNVAQAVSDNGAWSAQDNSRRNRYWLVENLQNQQVIPFRDGFYTYHRLGLDAFAGNPVQARKYTMDLLTSIRQITLQKPGAVLLNSFFDAKSDELLNIMAEGTRDERKRAFDLLSFLDPGKTENYRRLLN</sequence>
<keyword evidence="2" id="KW-1185">Reference proteome</keyword>
<comment type="caution">
    <text evidence="1">The sequence shown here is derived from an EMBL/GenBank/DDBJ whole genome shotgun (WGS) entry which is preliminary data.</text>
</comment>
<reference evidence="1" key="1">
    <citation type="submission" date="2024-05" db="EMBL/GenBank/DDBJ databases">
        <authorList>
            <person name="Jung D.-H."/>
        </authorList>
    </citation>
    <scope>NUCLEOTIDE SEQUENCE</scope>
    <source>
        <strain evidence="1">JA-25</strain>
    </source>
</reference>
<accession>A0ABX0QA79</accession>
<dbReference type="EMBL" id="WAEL01000001">
    <property type="protein sequence ID" value="NID09131.1"/>
    <property type="molecule type" value="Genomic_DNA"/>
</dbReference>